<accession>A0A1I7SZH3</accession>
<name>A0A1I7SZH3_9PELO</name>
<dbReference type="WBParaSite" id="Csp11.Scaffold409.g988.t1">
    <property type="protein sequence ID" value="Csp11.Scaffold409.g988.t1"/>
    <property type="gene ID" value="Csp11.Scaffold409.g988"/>
</dbReference>
<protein>
    <submittedName>
        <fullName evidence="3">7TM_GPCR_Srx domain-containing protein</fullName>
    </submittedName>
</protein>
<dbReference type="AlphaFoldDB" id="A0A1I7SZH3"/>
<dbReference type="Proteomes" id="UP000095282">
    <property type="component" value="Unplaced"/>
</dbReference>
<proteinExistence type="predicted"/>
<keyword evidence="1" id="KW-0472">Membrane</keyword>
<feature type="transmembrane region" description="Helical" evidence="1">
    <location>
        <begin position="12"/>
        <end position="31"/>
    </location>
</feature>
<feature type="transmembrane region" description="Helical" evidence="1">
    <location>
        <begin position="64"/>
        <end position="84"/>
    </location>
</feature>
<sequence>MNVFGAETFDELIIIIISLFSFSGNMTVILLGTLDTKIPGYILSLLISTTTSIFHYAYSTEPNIVYTYLFFKSWLYLFHCLLYSNCKMARINPRVDTQPGQFFYNRRHDQYTEPVVDLLHRV</sequence>
<reference evidence="3" key="1">
    <citation type="submission" date="2016-11" db="UniProtKB">
        <authorList>
            <consortium name="WormBaseParasite"/>
        </authorList>
    </citation>
    <scope>IDENTIFICATION</scope>
</reference>
<evidence type="ECO:0000256" key="1">
    <source>
        <dbReference type="SAM" id="Phobius"/>
    </source>
</evidence>
<keyword evidence="2" id="KW-1185">Reference proteome</keyword>
<keyword evidence="1" id="KW-0812">Transmembrane</keyword>
<keyword evidence="1" id="KW-1133">Transmembrane helix</keyword>
<evidence type="ECO:0000313" key="2">
    <source>
        <dbReference type="Proteomes" id="UP000095282"/>
    </source>
</evidence>
<evidence type="ECO:0000313" key="3">
    <source>
        <dbReference type="WBParaSite" id="Csp11.Scaffold409.g988.t1"/>
    </source>
</evidence>
<organism evidence="2 3">
    <name type="scientific">Caenorhabditis tropicalis</name>
    <dbReference type="NCBI Taxonomy" id="1561998"/>
    <lineage>
        <taxon>Eukaryota</taxon>
        <taxon>Metazoa</taxon>
        <taxon>Ecdysozoa</taxon>
        <taxon>Nematoda</taxon>
        <taxon>Chromadorea</taxon>
        <taxon>Rhabditida</taxon>
        <taxon>Rhabditina</taxon>
        <taxon>Rhabditomorpha</taxon>
        <taxon>Rhabditoidea</taxon>
        <taxon>Rhabditidae</taxon>
        <taxon>Peloderinae</taxon>
        <taxon>Caenorhabditis</taxon>
    </lineage>
</organism>